<dbReference type="EMBL" id="CAMGYJ010000009">
    <property type="protein sequence ID" value="CAI0546199.1"/>
    <property type="molecule type" value="Genomic_DNA"/>
</dbReference>
<proteinExistence type="predicted"/>
<comment type="caution">
    <text evidence="1">The sequence shown here is derived from an EMBL/GenBank/DDBJ whole genome shotgun (WGS) entry which is preliminary data.</text>
</comment>
<sequence>LYPFHFHFPVYPFASFSHLCLLMEENGTKPNLKPTCSPQISVLDSSLDSDELEVFSILIKS</sequence>
<evidence type="ECO:0000313" key="2">
    <source>
        <dbReference type="Proteomes" id="UP001154282"/>
    </source>
</evidence>
<keyword evidence="2" id="KW-1185">Reference proteome</keyword>
<feature type="non-terminal residue" evidence="1">
    <location>
        <position position="1"/>
    </location>
</feature>
<organism evidence="1 2">
    <name type="scientific">Linum tenue</name>
    <dbReference type="NCBI Taxonomy" id="586396"/>
    <lineage>
        <taxon>Eukaryota</taxon>
        <taxon>Viridiplantae</taxon>
        <taxon>Streptophyta</taxon>
        <taxon>Embryophyta</taxon>
        <taxon>Tracheophyta</taxon>
        <taxon>Spermatophyta</taxon>
        <taxon>Magnoliopsida</taxon>
        <taxon>eudicotyledons</taxon>
        <taxon>Gunneridae</taxon>
        <taxon>Pentapetalae</taxon>
        <taxon>rosids</taxon>
        <taxon>fabids</taxon>
        <taxon>Malpighiales</taxon>
        <taxon>Linaceae</taxon>
        <taxon>Linum</taxon>
    </lineage>
</organism>
<dbReference type="Proteomes" id="UP001154282">
    <property type="component" value="Unassembled WGS sequence"/>
</dbReference>
<gene>
    <name evidence="1" type="ORF">LITE_LOCUS43870</name>
</gene>
<evidence type="ECO:0000313" key="1">
    <source>
        <dbReference type="EMBL" id="CAI0546199.1"/>
    </source>
</evidence>
<name>A0AAV0QM36_9ROSI</name>
<protein>
    <submittedName>
        <fullName evidence="1">Uncharacterized protein</fullName>
    </submittedName>
</protein>
<dbReference type="AlphaFoldDB" id="A0AAV0QM36"/>
<reference evidence="1" key="1">
    <citation type="submission" date="2022-08" db="EMBL/GenBank/DDBJ databases">
        <authorList>
            <person name="Gutierrez-Valencia J."/>
        </authorList>
    </citation>
    <scope>NUCLEOTIDE SEQUENCE</scope>
</reference>
<accession>A0AAV0QM36</accession>